<gene>
    <name evidence="3" type="ORF">PR048_029743</name>
</gene>
<feature type="non-terminal residue" evidence="3">
    <location>
        <position position="336"/>
    </location>
</feature>
<keyword evidence="4" id="KW-1185">Reference proteome</keyword>
<sequence>MTVTSAVLELLPLSRTLTVVSNYVDRPDDEHAATSSHPSSGDGHSSGQYNIQESRTKAEIDREREGGIPIPVASPALRGNFLLEASQFRPRLAQPAAQSGNALKGPTSSSHVMLPSNKLPHFTGNLAAWINFSNLFEIVIVNNQDLSKVEQLTYLKLDLKGCLALLVKQYDNKLLIMIHHTDTILQVLVAHLDSTAFMRYLLSKMNENMAALKALKLAVDQWDILLLDLLEKSVRVDLRKIGNASLVKQLERGEPDQPHFKLGTTTVHILLLQPQYVVCVKVNTLLQYVCPEKFKRKAHKLCINCLQPLHMVRNCPLCTSCSHCSFRHHSPLHFTI</sequence>
<reference evidence="3 4" key="1">
    <citation type="submission" date="2023-02" db="EMBL/GenBank/DDBJ databases">
        <title>LHISI_Scaffold_Assembly.</title>
        <authorList>
            <person name="Stuart O.P."/>
            <person name="Cleave R."/>
            <person name="Magrath M.J.L."/>
            <person name="Mikheyev A.S."/>
        </authorList>
    </citation>
    <scope>NUCLEOTIDE SEQUENCE [LARGE SCALE GENOMIC DNA]</scope>
    <source>
        <strain evidence="3">Daus_M_001</strain>
        <tissue evidence="3">Leg muscle</tissue>
    </source>
</reference>
<proteinExistence type="predicted"/>
<feature type="chain" id="PRO_5046891082" evidence="2">
    <location>
        <begin position="17"/>
        <end position="336"/>
    </location>
</feature>
<feature type="compositionally biased region" description="Low complexity" evidence="1">
    <location>
        <begin position="35"/>
        <end position="47"/>
    </location>
</feature>
<feature type="signal peptide" evidence="2">
    <location>
        <begin position="1"/>
        <end position="16"/>
    </location>
</feature>
<evidence type="ECO:0000256" key="1">
    <source>
        <dbReference type="SAM" id="MobiDB-lite"/>
    </source>
</evidence>
<dbReference type="Proteomes" id="UP001159363">
    <property type="component" value="Chromosome 12"/>
</dbReference>
<keyword evidence="2" id="KW-0732">Signal</keyword>
<feature type="region of interest" description="Disordered" evidence="1">
    <location>
        <begin position="28"/>
        <end position="50"/>
    </location>
</feature>
<comment type="caution">
    <text evidence="3">The sequence shown here is derived from an EMBL/GenBank/DDBJ whole genome shotgun (WGS) entry which is preliminary data.</text>
</comment>
<name>A0ABQ9GG44_9NEOP</name>
<dbReference type="EMBL" id="JARBHB010000013">
    <property type="protein sequence ID" value="KAJ8870718.1"/>
    <property type="molecule type" value="Genomic_DNA"/>
</dbReference>
<evidence type="ECO:0000256" key="2">
    <source>
        <dbReference type="SAM" id="SignalP"/>
    </source>
</evidence>
<accession>A0ABQ9GG44</accession>
<evidence type="ECO:0000313" key="4">
    <source>
        <dbReference type="Proteomes" id="UP001159363"/>
    </source>
</evidence>
<evidence type="ECO:0000313" key="3">
    <source>
        <dbReference type="EMBL" id="KAJ8870718.1"/>
    </source>
</evidence>
<organism evidence="3 4">
    <name type="scientific">Dryococelus australis</name>
    <dbReference type="NCBI Taxonomy" id="614101"/>
    <lineage>
        <taxon>Eukaryota</taxon>
        <taxon>Metazoa</taxon>
        <taxon>Ecdysozoa</taxon>
        <taxon>Arthropoda</taxon>
        <taxon>Hexapoda</taxon>
        <taxon>Insecta</taxon>
        <taxon>Pterygota</taxon>
        <taxon>Neoptera</taxon>
        <taxon>Polyneoptera</taxon>
        <taxon>Phasmatodea</taxon>
        <taxon>Verophasmatodea</taxon>
        <taxon>Anareolatae</taxon>
        <taxon>Phasmatidae</taxon>
        <taxon>Eurycanthinae</taxon>
        <taxon>Dryococelus</taxon>
    </lineage>
</organism>
<protein>
    <submittedName>
        <fullName evidence="3">Uncharacterized protein</fullName>
    </submittedName>
</protein>